<evidence type="ECO:0000313" key="3">
    <source>
        <dbReference type="EMBL" id="APZ35573.1"/>
    </source>
</evidence>
<feature type="compositionally biased region" description="Basic and acidic residues" evidence="1">
    <location>
        <begin position="15"/>
        <end position="32"/>
    </location>
</feature>
<protein>
    <recommendedName>
        <fullName evidence="2">RNA polymerase sigma-70 region 4 domain-containing protein</fullName>
    </recommendedName>
</protein>
<dbReference type="InterPro" id="IPR036388">
    <property type="entry name" value="WH-like_DNA-bd_sf"/>
</dbReference>
<dbReference type="InterPro" id="IPR007630">
    <property type="entry name" value="RNA_pol_sigma70_r4"/>
</dbReference>
<dbReference type="InterPro" id="IPR013324">
    <property type="entry name" value="RNA_pol_sigma_r3/r4-like"/>
</dbReference>
<dbReference type="GO" id="GO:0003700">
    <property type="term" value="F:DNA-binding transcription factor activity"/>
    <property type="evidence" value="ECO:0007669"/>
    <property type="project" value="InterPro"/>
</dbReference>
<dbReference type="OrthoDB" id="3747638at2"/>
<feature type="domain" description="RNA polymerase sigma-70 region 4" evidence="2">
    <location>
        <begin position="40"/>
        <end position="88"/>
    </location>
</feature>
<feature type="region of interest" description="Disordered" evidence="1">
    <location>
        <begin position="1"/>
        <end position="32"/>
    </location>
</feature>
<dbReference type="AlphaFoldDB" id="A0A1P8UBR2"/>
<name>A0A1P8UBR2_9MICO</name>
<dbReference type="Gene3D" id="1.10.10.10">
    <property type="entry name" value="Winged helix-like DNA-binding domain superfamily/Winged helix DNA-binding domain"/>
    <property type="match status" value="1"/>
</dbReference>
<reference evidence="3 4" key="1">
    <citation type="submission" date="2016-12" db="EMBL/GenBank/DDBJ databases">
        <title>Complete genome sequence of Microbacterium aurum KACC 15219.</title>
        <authorList>
            <person name="Jung Y."/>
            <person name="Shin J.-H."/>
            <person name="Lee Y.-J."/>
            <person name="Yi H."/>
            <person name="Bahn Y.-S."/>
            <person name="Kim J.F."/>
            <person name="Lee D.-W."/>
        </authorList>
    </citation>
    <scope>NUCLEOTIDE SEQUENCE [LARGE SCALE GENOMIC DNA]</scope>
    <source>
        <strain evidence="3 4">KACC 15219</strain>
    </source>
</reference>
<sequence>MLQNFQRQARRKFERHIPLDDETPRGGDDPVDSRLDIEIALRRLKPADRELITLVHWDGLSIVEAGHSLGQTAAVAYRRHRNALNELRMVLESADETTPVLAVLMKSPATES</sequence>
<evidence type="ECO:0000313" key="4">
    <source>
        <dbReference type="Proteomes" id="UP000187185"/>
    </source>
</evidence>
<dbReference type="Proteomes" id="UP000187185">
    <property type="component" value="Chromosome"/>
</dbReference>
<evidence type="ECO:0000256" key="1">
    <source>
        <dbReference type="SAM" id="MobiDB-lite"/>
    </source>
</evidence>
<dbReference type="RefSeq" id="WP_076691939.1">
    <property type="nucleotide sequence ID" value="NZ_CP018762.1"/>
</dbReference>
<evidence type="ECO:0000259" key="2">
    <source>
        <dbReference type="Pfam" id="PF04545"/>
    </source>
</evidence>
<dbReference type="KEGG" id="maur:BOH66_16030"/>
<keyword evidence="4" id="KW-1185">Reference proteome</keyword>
<proteinExistence type="predicted"/>
<dbReference type="Pfam" id="PF04545">
    <property type="entry name" value="Sigma70_r4"/>
    <property type="match status" value="1"/>
</dbReference>
<dbReference type="GO" id="GO:0006352">
    <property type="term" value="P:DNA-templated transcription initiation"/>
    <property type="evidence" value="ECO:0007669"/>
    <property type="project" value="InterPro"/>
</dbReference>
<organism evidence="3 4">
    <name type="scientific">Microbacterium aurum</name>
    <dbReference type="NCBI Taxonomy" id="36805"/>
    <lineage>
        <taxon>Bacteria</taxon>
        <taxon>Bacillati</taxon>
        <taxon>Actinomycetota</taxon>
        <taxon>Actinomycetes</taxon>
        <taxon>Micrococcales</taxon>
        <taxon>Microbacteriaceae</taxon>
        <taxon>Microbacterium</taxon>
    </lineage>
</organism>
<accession>A0A1P8UBR2</accession>
<dbReference type="SUPFAM" id="SSF88659">
    <property type="entry name" value="Sigma3 and sigma4 domains of RNA polymerase sigma factors"/>
    <property type="match status" value="1"/>
</dbReference>
<dbReference type="EMBL" id="CP018762">
    <property type="protein sequence ID" value="APZ35573.1"/>
    <property type="molecule type" value="Genomic_DNA"/>
</dbReference>
<gene>
    <name evidence="3" type="ORF">BOH66_16030</name>
</gene>